<dbReference type="AlphaFoldDB" id="A0A7K0DPE6"/>
<reference evidence="1 2" key="1">
    <citation type="submission" date="2019-10" db="EMBL/GenBank/DDBJ databases">
        <title>Nocardia macrotermitis sp. nov. and Nocardia aurantia sp. nov., isolated from the gut of fungus growing-termite Macrotermes natalensis.</title>
        <authorList>
            <person name="Benndorf R."/>
            <person name="Schwitalla J."/>
            <person name="Martin K."/>
            <person name="De Beer W."/>
            <person name="Kaster A.-K."/>
            <person name="Vollmers J."/>
            <person name="Poulsen M."/>
            <person name="Beemelmanns C."/>
        </authorList>
    </citation>
    <scope>NUCLEOTIDE SEQUENCE [LARGE SCALE GENOMIC DNA]</scope>
    <source>
        <strain evidence="1 2">RB56</strain>
    </source>
</reference>
<protein>
    <submittedName>
        <fullName evidence="1">Uncharacterized protein</fullName>
    </submittedName>
</protein>
<gene>
    <name evidence="1" type="ORF">NRB56_28450</name>
</gene>
<evidence type="ECO:0000313" key="2">
    <source>
        <dbReference type="Proteomes" id="UP000431401"/>
    </source>
</evidence>
<comment type="caution">
    <text evidence="1">The sequence shown here is derived from an EMBL/GenBank/DDBJ whole genome shotgun (WGS) entry which is preliminary data.</text>
</comment>
<dbReference type="EMBL" id="WEGI01000005">
    <property type="protein sequence ID" value="MQY27262.1"/>
    <property type="molecule type" value="Genomic_DNA"/>
</dbReference>
<keyword evidence="2" id="KW-1185">Reference proteome</keyword>
<dbReference type="Proteomes" id="UP000431401">
    <property type="component" value="Unassembled WGS sequence"/>
</dbReference>
<evidence type="ECO:0000313" key="1">
    <source>
        <dbReference type="EMBL" id="MQY27262.1"/>
    </source>
</evidence>
<proteinExistence type="predicted"/>
<name>A0A7K0DPE6_9NOCA</name>
<sequence>MNSPDTRTARTDVFLSQAMDLTVLDTVIRLNVTAGK</sequence>
<organism evidence="1 2">
    <name type="scientific">Nocardia aurantia</name>
    <dbReference type="NCBI Taxonomy" id="2585199"/>
    <lineage>
        <taxon>Bacteria</taxon>
        <taxon>Bacillati</taxon>
        <taxon>Actinomycetota</taxon>
        <taxon>Actinomycetes</taxon>
        <taxon>Mycobacteriales</taxon>
        <taxon>Nocardiaceae</taxon>
        <taxon>Nocardia</taxon>
    </lineage>
</organism>
<accession>A0A7K0DPE6</accession>